<feature type="active site" description="Proton acceptor; for dehydratase activity" evidence="10">
    <location>
        <position position="661"/>
    </location>
</feature>
<keyword evidence="8" id="KW-0511">Multifunctional enzyme</keyword>
<dbReference type="Gene3D" id="3.40.50.150">
    <property type="entry name" value="Vaccinia Virus protein VP39"/>
    <property type="match status" value="1"/>
</dbReference>
<dbReference type="Gene3D" id="1.10.1200.10">
    <property type="entry name" value="ACP-like"/>
    <property type="match status" value="2"/>
</dbReference>
<feature type="domain" description="Ketosynthase family 3 (KS3)" evidence="13">
    <location>
        <begin position="1479"/>
        <end position="1910"/>
    </location>
</feature>
<dbReference type="InterPro" id="IPR006162">
    <property type="entry name" value="Ppantetheine_attach_site"/>
</dbReference>
<feature type="active site" description="Proton donor; for dehydratase activity" evidence="10">
    <location>
        <position position="833"/>
    </location>
</feature>
<keyword evidence="5" id="KW-0597">Phosphoprotein</keyword>
<dbReference type="InterPro" id="IPR049551">
    <property type="entry name" value="PKS_DH_C"/>
</dbReference>
<dbReference type="InterPro" id="IPR042104">
    <property type="entry name" value="PKS_dehydratase_sf"/>
</dbReference>
<dbReference type="EMBL" id="JACHXD010000012">
    <property type="protein sequence ID" value="MBB3120979.1"/>
    <property type="molecule type" value="Genomic_DNA"/>
</dbReference>
<gene>
    <name evidence="15" type="ORF">FHS03_004052</name>
</gene>
<dbReference type="InterPro" id="IPR014030">
    <property type="entry name" value="Ketoacyl_synth_N"/>
</dbReference>
<dbReference type="InterPro" id="IPR049900">
    <property type="entry name" value="PKS_mFAS_DH"/>
</dbReference>
<dbReference type="PROSITE" id="PS00606">
    <property type="entry name" value="KS3_1"/>
    <property type="match status" value="2"/>
</dbReference>
<keyword evidence="16" id="KW-1185">Reference proteome</keyword>
<dbReference type="Pfam" id="PF14765">
    <property type="entry name" value="PS-DH"/>
    <property type="match status" value="2"/>
</dbReference>
<dbReference type="InterPro" id="IPR050091">
    <property type="entry name" value="PKS_NRPS_Biosynth_Enz"/>
</dbReference>
<dbReference type="Pfam" id="PF08242">
    <property type="entry name" value="Methyltransf_12"/>
    <property type="match status" value="1"/>
</dbReference>
<feature type="region of interest" description="C-terminal hotdog fold" evidence="10">
    <location>
        <begin position="770"/>
        <end position="916"/>
    </location>
</feature>
<dbReference type="SMART" id="SM00825">
    <property type="entry name" value="PKS_KS"/>
    <property type="match status" value="3"/>
</dbReference>
<evidence type="ECO:0000256" key="7">
    <source>
        <dbReference type="ARBA" id="ARBA00022737"/>
    </source>
</evidence>
<dbReference type="Pfam" id="PF16197">
    <property type="entry name" value="KAsynt_C_assoc"/>
    <property type="match status" value="1"/>
</dbReference>
<feature type="active site" description="Proton donor; for dehydratase activity" evidence="10">
    <location>
        <position position="2270"/>
    </location>
</feature>
<dbReference type="CDD" id="cd00833">
    <property type="entry name" value="PKS"/>
    <property type="match status" value="3"/>
</dbReference>
<feature type="domain" description="PKS/mFAS DH" evidence="14">
    <location>
        <begin position="2078"/>
        <end position="2355"/>
    </location>
</feature>
<protein>
    <submittedName>
        <fullName evidence="15">Polyketide synthase PksM</fullName>
    </submittedName>
</protein>
<feature type="region of interest" description="N-terminal hotdog fold" evidence="10">
    <location>
        <begin position="632"/>
        <end position="756"/>
    </location>
</feature>
<sequence length="4521" mass="476186">MSVQNLQAVLRQLSAGEISPERAKQLLRDAARQDAPLPRNRQDAIAIVGMAGRYPGSPDMAAYWDLLASGTNAVREIPASRWDVSHYFDPVPGRPGKVYCKWLGMLDGAESFDPMFFRIPPAEAALIDPQHRLFLQTAYHAFEDAGLHSAMLDGANCGVYMGIMSSEYGAAMARAMPDAGFSSSNPFSIGVARIAYHLNLKGPAIPIDTACSSSLVAVHLACQALRAGEIDLALAGGVSLYLSADAYIGMCAAGMLSPRGACSTFDREADGFVPGEGVGALVLKRLADAERDGDNIVGLIAASGINQDGRTNGITAPSAAAQTALQRDVYQRHAIDAATIQYAEMHGTGTKLGDPVELEALSAAFRADSDALQYCAIGSVKTNLGHTSAAAGVASVQKVLLSMRHGQIPPSLHFKNPNEHFDFAASPLYVNTALSPWQAPAGQARRACVSSFGFSGTNAHLVLEQYQAPPRQPARDDGAQLVLLSARTGAQLDALIQAYLPLARGDQASLAELAYASQTTRAPMAQRLALRADSLAQLARQLAAAAQGDVAPGSWRGPGKARPKLDVAAALKARDLDALGAYWAGGGAVDWQAWYGGAQRPARQRLPLYPFAQERHWFSAPAPEAGPAPLAHPWLGRRTRIGEEERIECRIERHAAFLVDHRVGGQAVVPGAWYLELVRAALCQSSLLQAAPGAAPSLRDVRWHRPLDGSQGAALVLTLTLDAGAGELVFRVNDDALPGAAGLYCSGRASFAGMPDESIDIAQWRQQHCAPDRVAEGAECYALFDAMGLHYGPSHRLLGSLQHGATHVLARLALAPGMPADDGAVLMPPGIVDAALQGVLGLALGTAGDGAARLPAGIDRLDVLASCRDAAWIAIEREDASGDRFSVAIRICREDGRVCARLQGLVLAETAAAPATVLLQAGWAAPRQPSSAPAAPASLQHVILLGRLARHAERLPGCLPDALVSAYPIGATETGEAYAALVQRLADIGREVMRTPGEHCLLQIVLDQDPASQALAGVAGLLRTAALETPRLRGQVIELDAETAADAERVAAAVQAAARCGADTLRYADAVLRQRELHTLPADEAPAPWRDDGHYWITGGMGALGALLADEILAHAPRARILLSGRSAPAPQGAQRLAEWRARGASVDYRQLDISDGDAVQALVGEYCQAYGPFSGVVHAAGTRRDALLLNKQDGDIAAVLRPKVAGLLNIDRATAGMRLDFLLMFSSVAAWFGNAGQADYAAANGFLDAHAALRKALVARGERSGLACSIAWPLWDAAGMQPDPDSLAAMAAAGLRPLPPAAAWRCLYAALRAGAASVAVLHGDAARLAAWQRHGSAPLAGTAEDSAAAAPDEAQLAGGLAYFKAAFADAFGIPADDIVETSGFDEYGVDSIVVMRLTRQLEQLFGPLPKTLFFEYRRLDELTAYFLQAHAGRCAQLFGGPAPLAGQEIQAPDRAPSANAPLSAPQPAAPASAHAATAMPIAVIGIAGRYPKANDLEQFWSNLAAGLDCIEPIPAGRWDAQRFDTYAKWGGFIDGHDEFDPLFFNLSPKEARIMDPQERLFLQCASAALEDAGYPRAALGAARPHGKERNIGVFAGVMYEEYQLYGAQHTLAGRQMALPGNAASVANRVSHFFDLHGPSMAVDSMCSSSLTALSLACDSLASGACRIALAGGVNLSVHPNKFIALAQGRFASSSGRCASFGEGGDGYVPGEGVGVVLLKPLAQAEADGDRIHGVIRAVAINHGGKANGFTVPNPDAQAEVIGRAYRRAGVEPRLVSYVEAHGTGTALGDPIELAGLNKAFRDFTDQRRFCAIGSVKSMIGHCESAAGISALTKVLLQMRHGKLAPSLHAATVNPHLAWEDSPFFLQRELTDWVAPEYTDASGQRRVAPRIAGISSFGAGGANAHVVVEQYQGRPAPEQPTQQREFAVLLTARDPARLQEAARQLRAALAAGRFDAAALPDLAYTLQTGRDHWECRLALVVRSLQELETQLDDYLTRPGQAGHASTLAKLPAVQAPQAFAGLAPALAAWLDGAAVDWLSLPGARRARRIGAPTYPFARERYWIDAPAMAAPGAGAWLHPLLQRNHSTFAQHCFISHFSGDEAWFADHRVAGRKLLSGAAQLELARAAIEQASAQATPALQLQNIAWLRPLAADAGTTLRVTLNKRGAERVLWQIETENAGGWQACSSGEAVLTAPAPMAAADLGALLQTCGQRQLDSDTAYRTFESMGIEYGPFHRGLARLHLGDGMAVARLDLPQAAGSGFVLHPGLLDAAFQAALGVFAGNGGGGATMPFSLDALDIHGPLTPSMYAVLRVSELAAARPELQVLDIDLYDQHGAACASARNLCLRASQPAALPAAPVLAARAEPARMPGATGDLLFAPRWEIAAVPPSDGFVPDLIVGAGPYTEQELRRSFGAARLAGMGGWADPALAGTLAATRALLWLAPEGEAGDCVMACFHWIKALLAAGAGRHRLDCLFVTRNAVACGAAQRADPAQAAIHGLVGALAKEYPHWQVRLADLAAEAPPAVEEMLRLPASAAGDALAHRQGLWLRAGLLPVAPHAVVQSAYRQGGVYLLIGGAGGLGVAYSEYLIRQYDAQVVWLGRRPADAAIQAQLARLAQLGRAPLYLPVDAADAEALCRAGAEVAARFGALHGVVHAAMVLQDSSLAELDETGFARVLHAKVQVAHGLAALARQQRGLDFVLFFSSFNAFARNAGQSNYAAGCTYADAFAQALRGELACRVKVINWGYWGSIGAVATPAYRKRMAELGIGSIETGPAMAALELLLASAHEQLAMVHALRPHAPAPVYRGWLLAADQAAPVRGWRAPPATRSLDWDAAGMAELEQALLERMAAQLRLLDWPAEGVPQTALAARLGIAGRYRRWFDASVSLLLRQGYLGRQGADTVLPPAQTADTGRRWPELRQRWSAGAGSGEQLALVDATLEALPAILRGDTLATDIMFPGGSMAMVAGVYQGSAVADHFNAVLGDTLLAYLEQCRQAVPAARLRILEIGAGSGATTAALLARLQPFAAQIEEYCYTDLSKAFLAHGRNSFGAAWPQLECRIFDVEQAPTAQGLAAGHYDVVIAANVLHATRKMQTTLAHAHALLKQGGLLLLNELSTFQAYTHLTFGLLDGWWRFDDDEVRLAGSPGLAPRQWQAVLELSGFQQVAFPAAAAHAAGQQVVAAFSDGVVLLPAAVETPAAPQAPSVAAAVVPPRSVATAGQRDSLLNWLRQLIGATLEIDPARIAGDQTLERYGIDSITVQQITSGLRAVFDDVPASLLFEHNTLDALAGHFLARHAAAVAALLGEPAGAPAQTAPAAPVAAGVSDGAASWLAGAAAQDDAVADNGEIAVIGLAGRYPHAATLDELWQLLRSGRSAIGEIPAARWNWRDYAPGAAGGLAPISSRYGGFIDEIDRFDPLFFQIAMAEAHNMDPQERLFVEQAYCCIEDAGHVPATLSRDKRVGVYVGVMNANYPTGVRHWSIANRISYLFDFRGPSMAVDSACSSSLTALHLALDALRSGSIDCALVGGVNLVTDPAHYQRLSAMNMLSDGPQVRAFGAHANGFVDGEGVGAMLLKPLRQALADGDDIHGVLLGSALNAGGKTHGYTVPSPQAQADVLAQAYQRAGVTPRMVSYVEAHGTGTALGDPIEVRGLTLAFERHTQERQFCALGSVKTNIGHTESAAGIAGVTKVLLQMKHRMLAPTLHAEQANPEIDFTRTPFRLQHSLQAWDVPVGGARIASVSSFGAGGANAAVVLREHVSPAPAGAGSRREVLVLLSARDPERLLARARQLLALLAQDDLPSDALERIAYTLQAGRLPMDERLALRAATPEQLRAGLRAFISGAALPPGCFRASLKEQRQAAPVPVDAARVQAWFDGGDWEQLGLAWSQGLAVDWVGLHGTVHPQRLHLPAYPFQGERYGVTRLAATPGAPAAQARQPLAPQDIAGREAPAMLSLLAQGQPATPPPAAPLTLLQPVWRATPQAGRPGAAQATLLLGSDAARLAALQAGAPHARVHVCAPDAPVEEIGAALAGAPALQRLVWLAPQGAALASTDPALAQAQRQRVIALLRCCKALLAAGYGTRPLTLTVLTRQAVAIGDDDELRPEDAAVHGLAATLAAEYPHWRIELLDLPARQELAWDSLQGLELPGQGKALAYRAGRWYRQHLAPGHALPEAATPYRQGGVYVVAGGAGGIGAAWSAALIRSHRARIVWLGRRAPDAGIEAAIAAAADGGLAPEYWQVDAADVPAMRAACAAIKARHGAIHGVLHSALVLADQSVAEMSEARFISALHAKAGVALGLAAALAGEPLDFMLFFSSMIAFGGAPGQANYAAGCTFQDALARKLDRELPYPVKTVNWGYWGSVGAVAHEAYRLRMASLGIGSIEVAEGLGLLRRFLGGAAGQLGVLKTLEQDNTGTAVADEAPALLDLLGSQQGGMLETLQRLAGQRIGVAPPQLDADCPLLEYGFDAAGFEWLARACNELTGNAEVLTGADCARCGTLRAIAAWLEARRRPDAARRALFQTMT</sequence>
<dbReference type="CDD" id="cd08953">
    <property type="entry name" value="KR_2_SDR_x"/>
    <property type="match status" value="3"/>
</dbReference>
<dbReference type="RefSeq" id="WP_183442718.1">
    <property type="nucleotide sequence ID" value="NZ_JACHXD010000012.1"/>
</dbReference>
<evidence type="ECO:0000256" key="5">
    <source>
        <dbReference type="ARBA" id="ARBA00022553"/>
    </source>
</evidence>
<comment type="caution">
    <text evidence="15">The sequence shown here is derived from an EMBL/GenBank/DDBJ whole genome shotgun (WGS) entry which is preliminary data.</text>
</comment>
<dbReference type="SMART" id="SM00823">
    <property type="entry name" value="PKS_PP"/>
    <property type="match status" value="2"/>
</dbReference>
<keyword evidence="7" id="KW-0677">Repeat</keyword>
<dbReference type="Pfam" id="PF21089">
    <property type="entry name" value="PKS_DH_N"/>
    <property type="match status" value="2"/>
</dbReference>
<evidence type="ECO:0000313" key="16">
    <source>
        <dbReference type="Proteomes" id="UP000541535"/>
    </source>
</evidence>
<dbReference type="InterPro" id="IPR020841">
    <property type="entry name" value="PKS_Beta-ketoAc_synthase_dom"/>
</dbReference>
<dbReference type="SMART" id="SM00822">
    <property type="entry name" value="PKS_KR"/>
    <property type="match status" value="3"/>
</dbReference>
<evidence type="ECO:0000256" key="2">
    <source>
        <dbReference type="ARBA" id="ARBA00004792"/>
    </source>
</evidence>
<dbReference type="Pfam" id="PF00109">
    <property type="entry name" value="ketoacyl-synt"/>
    <property type="match status" value="3"/>
</dbReference>
<comment type="function">
    <text evidence="9">Involved in production of the polyketide antibiotic thailandamide.</text>
</comment>
<evidence type="ECO:0000256" key="9">
    <source>
        <dbReference type="ARBA" id="ARBA00054155"/>
    </source>
</evidence>
<dbReference type="Pfam" id="PF02801">
    <property type="entry name" value="Ketoacyl-synt_C"/>
    <property type="match status" value="3"/>
</dbReference>
<dbReference type="InterPro" id="IPR036736">
    <property type="entry name" value="ACP-like_sf"/>
</dbReference>
<keyword evidence="6" id="KW-0808">Transferase</keyword>
<feature type="active site" description="Proton acceptor; for dehydratase activity" evidence="10">
    <location>
        <position position="2107"/>
    </location>
</feature>
<feature type="region of interest" description="N-terminal hotdog fold" evidence="10">
    <location>
        <begin position="2078"/>
        <end position="2197"/>
    </location>
</feature>
<name>A0A7W5FVN4_9BURK</name>
<dbReference type="Pfam" id="PF00550">
    <property type="entry name" value="PP-binding"/>
    <property type="match status" value="2"/>
</dbReference>
<comment type="subcellular location">
    <subcellularLocation>
        <location evidence="1">Cytoplasm</location>
    </subcellularLocation>
</comment>
<feature type="compositionally biased region" description="Low complexity" evidence="11">
    <location>
        <begin position="1456"/>
        <end position="1468"/>
    </location>
</feature>
<feature type="domain" description="PKS/mFAS DH" evidence="14">
    <location>
        <begin position="632"/>
        <end position="916"/>
    </location>
</feature>
<dbReference type="InterPro" id="IPR032821">
    <property type="entry name" value="PKS_assoc"/>
</dbReference>
<dbReference type="Gene3D" id="3.40.47.10">
    <property type="match status" value="3"/>
</dbReference>
<dbReference type="Pfam" id="PF22336">
    <property type="entry name" value="RhiE-like_linker"/>
    <property type="match status" value="2"/>
</dbReference>
<dbReference type="SUPFAM" id="SSF47336">
    <property type="entry name" value="ACP-like"/>
    <property type="match status" value="2"/>
</dbReference>
<dbReference type="InterPro" id="IPR020806">
    <property type="entry name" value="PKS_PP-bd"/>
</dbReference>
<dbReference type="InterPro" id="IPR020807">
    <property type="entry name" value="PKS_DH"/>
</dbReference>
<dbReference type="PROSITE" id="PS52004">
    <property type="entry name" value="KS3_2"/>
    <property type="match status" value="3"/>
</dbReference>
<evidence type="ECO:0000313" key="15">
    <source>
        <dbReference type="EMBL" id="MBB3120979.1"/>
    </source>
</evidence>
<reference evidence="15 16" key="1">
    <citation type="submission" date="2020-08" db="EMBL/GenBank/DDBJ databases">
        <title>Genomic Encyclopedia of Type Strains, Phase III (KMG-III): the genomes of soil and plant-associated and newly described type strains.</title>
        <authorList>
            <person name="Whitman W."/>
        </authorList>
    </citation>
    <scope>NUCLEOTIDE SEQUENCE [LARGE SCALE GENOMIC DNA]</scope>
    <source>
        <strain evidence="15 16">CECT 8897</strain>
    </source>
</reference>
<evidence type="ECO:0000259" key="13">
    <source>
        <dbReference type="PROSITE" id="PS52004"/>
    </source>
</evidence>
<keyword evidence="4" id="KW-0963">Cytoplasm</keyword>
<evidence type="ECO:0000256" key="11">
    <source>
        <dbReference type="SAM" id="MobiDB-lite"/>
    </source>
</evidence>
<dbReference type="InterPro" id="IPR029063">
    <property type="entry name" value="SAM-dependent_MTases_sf"/>
</dbReference>
<dbReference type="FunFam" id="3.40.47.10:FF:000019">
    <property type="entry name" value="Polyketide synthase type I"/>
    <property type="match status" value="2"/>
</dbReference>
<dbReference type="GO" id="GO:0031177">
    <property type="term" value="F:phosphopantetheine binding"/>
    <property type="evidence" value="ECO:0007669"/>
    <property type="project" value="InterPro"/>
</dbReference>
<dbReference type="InterPro" id="IPR054514">
    <property type="entry name" value="RhiE-like_linker"/>
</dbReference>
<proteinExistence type="predicted"/>
<evidence type="ECO:0000256" key="1">
    <source>
        <dbReference type="ARBA" id="ARBA00004496"/>
    </source>
</evidence>
<dbReference type="PROSITE" id="PS52019">
    <property type="entry name" value="PKS_MFAS_DH"/>
    <property type="match status" value="2"/>
</dbReference>
<dbReference type="CDD" id="cd02440">
    <property type="entry name" value="AdoMet_MTases"/>
    <property type="match status" value="1"/>
</dbReference>
<evidence type="ECO:0000256" key="8">
    <source>
        <dbReference type="ARBA" id="ARBA00023268"/>
    </source>
</evidence>
<dbReference type="InterPro" id="IPR049552">
    <property type="entry name" value="PKS_DH_N"/>
</dbReference>
<evidence type="ECO:0000256" key="4">
    <source>
        <dbReference type="ARBA" id="ARBA00022490"/>
    </source>
</evidence>
<feature type="domain" description="Carrier" evidence="12">
    <location>
        <begin position="1355"/>
        <end position="1431"/>
    </location>
</feature>
<dbReference type="GO" id="GO:0004315">
    <property type="term" value="F:3-oxoacyl-[acyl-carrier-protein] synthase activity"/>
    <property type="evidence" value="ECO:0007669"/>
    <property type="project" value="InterPro"/>
</dbReference>
<dbReference type="InterPro" id="IPR057326">
    <property type="entry name" value="KR_dom"/>
</dbReference>
<dbReference type="SMART" id="SM00826">
    <property type="entry name" value="PKS_DH"/>
    <property type="match status" value="2"/>
</dbReference>
<feature type="domain" description="Ketosynthase family 3 (KS3)" evidence="13">
    <location>
        <begin position="42"/>
        <end position="465"/>
    </location>
</feature>
<dbReference type="PANTHER" id="PTHR43775">
    <property type="entry name" value="FATTY ACID SYNTHASE"/>
    <property type="match status" value="1"/>
</dbReference>
<feature type="region of interest" description="C-terminal hotdog fold" evidence="10">
    <location>
        <begin position="2211"/>
        <end position="2355"/>
    </location>
</feature>
<dbReference type="GO" id="GO:0006633">
    <property type="term" value="P:fatty acid biosynthetic process"/>
    <property type="evidence" value="ECO:0007669"/>
    <property type="project" value="InterPro"/>
</dbReference>
<dbReference type="Gene3D" id="1.10.1240.100">
    <property type="match status" value="3"/>
</dbReference>
<keyword evidence="3" id="KW-0596">Phosphopantetheine</keyword>
<evidence type="ECO:0000259" key="14">
    <source>
        <dbReference type="PROSITE" id="PS52019"/>
    </source>
</evidence>
<dbReference type="InterPro" id="IPR016039">
    <property type="entry name" value="Thiolase-like"/>
</dbReference>
<evidence type="ECO:0000259" key="12">
    <source>
        <dbReference type="PROSITE" id="PS50075"/>
    </source>
</evidence>
<dbReference type="GO" id="GO:0004312">
    <property type="term" value="F:fatty acid synthase activity"/>
    <property type="evidence" value="ECO:0007669"/>
    <property type="project" value="TreeGrafter"/>
</dbReference>
<feature type="domain" description="Carrier" evidence="12">
    <location>
        <begin position="3222"/>
        <end position="3295"/>
    </location>
</feature>
<feature type="domain" description="Ketosynthase family 3 (KS3)" evidence="13">
    <location>
        <begin position="3344"/>
        <end position="3755"/>
    </location>
</feature>
<comment type="pathway">
    <text evidence="2">Antibiotic biosynthesis.</text>
</comment>
<dbReference type="InterPro" id="IPR013217">
    <property type="entry name" value="Methyltransf_12"/>
</dbReference>
<dbReference type="Pfam" id="PF08659">
    <property type="entry name" value="KR"/>
    <property type="match status" value="3"/>
</dbReference>
<evidence type="ECO:0000256" key="3">
    <source>
        <dbReference type="ARBA" id="ARBA00022450"/>
    </source>
</evidence>
<dbReference type="Proteomes" id="UP000541535">
    <property type="component" value="Unassembled WGS sequence"/>
</dbReference>
<dbReference type="GO" id="GO:0005737">
    <property type="term" value="C:cytoplasm"/>
    <property type="evidence" value="ECO:0007669"/>
    <property type="project" value="UniProtKB-SubCell"/>
</dbReference>
<organism evidence="15 16">
    <name type="scientific">Pseudoduganella violacea</name>
    <dbReference type="NCBI Taxonomy" id="1715466"/>
    <lineage>
        <taxon>Bacteria</taxon>
        <taxon>Pseudomonadati</taxon>
        <taxon>Pseudomonadota</taxon>
        <taxon>Betaproteobacteria</taxon>
        <taxon>Burkholderiales</taxon>
        <taxon>Oxalobacteraceae</taxon>
        <taxon>Telluria group</taxon>
        <taxon>Pseudoduganella</taxon>
    </lineage>
</organism>
<dbReference type="SUPFAM" id="SSF53335">
    <property type="entry name" value="S-adenosyl-L-methionine-dependent methyltransferases"/>
    <property type="match status" value="1"/>
</dbReference>
<feature type="region of interest" description="Disordered" evidence="11">
    <location>
        <begin position="1447"/>
        <end position="1468"/>
    </location>
</feature>
<accession>A0A7W5FVN4</accession>
<evidence type="ECO:0000256" key="6">
    <source>
        <dbReference type="ARBA" id="ARBA00022679"/>
    </source>
</evidence>
<dbReference type="InterPro" id="IPR014031">
    <property type="entry name" value="Ketoacyl_synth_C"/>
</dbReference>
<evidence type="ECO:0000256" key="10">
    <source>
        <dbReference type="PROSITE-ProRule" id="PRU01363"/>
    </source>
</evidence>
<dbReference type="Gene3D" id="3.40.50.720">
    <property type="entry name" value="NAD(P)-binding Rossmann-like Domain"/>
    <property type="match status" value="3"/>
</dbReference>
<dbReference type="PROSITE" id="PS50075">
    <property type="entry name" value="CARRIER"/>
    <property type="match status" value="2"/>
</dbReference>
<dbReference type="PANTHER" id="PTHR43775:SF37">
    <property type="entry name" value="SI:DKEY-61P9.11"/>
    <property type="match status" value="1"/>
</dbReference>
<dbReference type="Gene3D" id="3.10.129.110">
    <property type="entry name" value="Polyketide synthase dehydratase"/>
    <property type="match status" value="2"/>
</dbReference>
<dbReference type="SUPFAM" id="SSF53901">
    <property type="entry name" value="Thiolase-like"/>
    <property type="match status" value="3"/>
</dbReference>
<dbReference type="PROSITE" id="PS00012">
    <property type="entry name" value="PHOSPHOPANTETHEINE"/>
    <property type="match status" value="1"/>
</dbReference>
<dbReference type="InterPro" id="IPR036291">
    <property type="entry name" value="NAD(P)-bd_dom_sf"/>
</dbReference>
<dbReference type="InterPro" id="IPR009081">
    <property type="entry name" value="PP-bd_ACP"/>
</dbReference>
<dbReference type="InterPro" id="IPR013968">
    <property type="entry name" value="PKS_KR"/>
</dbReference>
<dbReference type="SUPFAM" id="SSF51735">
    <property type="entry name" value="NAD(P)-binding Rossmann-fold domains"/>
    <property type="match status" value="5"/>
</dbReference>
<dbReference type="InterPro" id="IPR018201">
    <property type="entry name" value="Ketoacyl_synth_AS"/>
</dbReference>